<dbReference type="Gene3D" id="6.10.250.540">
    <property type="match status" value="1"/>
</dbReference>
<dbReference type="SUPFAM" id="SSF46785">
    <property type="entry name" value="Winged helix' DNA-binding domain"/>
    <property type="match status" value="1"/>
</dbReference>
<dbReference type="SUPFAM" id="SSF144074">
    <property type="entry name" value="E2F-DP heterodimerization region"/>
    <property type="match status" value="1"/>
</dbReference>
<dbReference type="Proteomes" id="UP000444721">
    <property type="component" value="Unassembled WGS sequence"/>
</dbReference>
<gene>
    <name evidence="8" type="ORF">FDP41_011817</name>
</gene>
<dbReference type="Pfam" id="PF16421">
    <property type="entry name" value="E2F_CC-MB"/>
    <property type="match status" value="1"/>
</dbReference>
<dbReference type="InterPro" id="IPR015633">
    <property type="entry name" value="E2F"/>
</dbReference>
<dbReference type="OMA" id="NAPENCE"/>
<feature type="compositionally biased region" description="Gly residues" evidence="6">
    <location>
        <begin position="354"/>
        <end position="363"/>
    </location>
</feature>
<dbReference type="GO" id="GO:0090575">
    <property type="term" value="C:RNA polymerase II transcription regulator complex"/>
    <property type="evidence" value="ECO:0007669"/>
    <property type="project" value="TreeGrafter"/>
</dbReference>
<dbReference type="Pfam" id="PF02319">
    <property type="entry name" value="WHD_E2F_TDP"/>
    <property type="match status" value="1"/>
</dbReference>
<keyword evidence="2 5" id="KW-0805">Transcription regulation</keyword>
<evidence type="ECO:0000256" key="1">
    <source>
        <dbReference type="ARBA" id="ARBA00010940"/>
    </source>
</evidence>
<dbReference type="InterPro" id="IPR032198">
    <property type="entry name" value="E2F_CC-MB"/>
</dbReference>
<keyword evidence="4 5" id="KW-0804">Transcription</keyword>
<feature type="compositionally biased region" description="Low complexity" evidence="6">
    <location>
        <begin position="114"/>
        <end position="129"/>
    </location>
</feature>
<feature type="domain" description="E2F/DP family winged-helix DNA-binding" evidence="7">
    <location>
        <begin position="134"/>
        <end position="199"/>
    </location>
</feature>
<evidence type="ECO:0000256" key="2">
    <source>
        <dbReference type="ARBA" id="ARBA00023015"/>
    </source>
</evidence>
<dbReference type="SMART" id="SM01372">
    <property type="entry name" value="E2F_TDP"/>
    <property type="match status" value="1"/>
</dbReference>
<feature type="compositionally biased region" description="Low complexity" evidence="6">
    <location>
        <begin position="63"/>
        <end position="78"/>
    </location>
</feature>
<proteinExistence type="inferred from homology"/>
<evidence type="ECO:0000256" key="5">
    <source>
        <dbReference type="RuleBase" id="RU003796"/>
    </source>
</evidence>
<dbReference type="AlphaFoldDB" id="A0A6A5C2M9"/>
<comment type="similarity">
    <text evidence="1 5">Belongs to the E2F/DP family.</text>
</comment>
<evidence type="ECO:0000256" key="3">
    <source>
        <dbReference type="ARBA" id="ARBA00023125"/>
    </source>
</evidence>
<feature type="compositionally biased region" description="Low complexity" evidence="6">
    <location>
        <begin position="94"/>
        <end position="103"/>
    </location>
</feature>
<dbReference type="PANTHER" id="PTHR12081:SF18">
    <property type="entry name" value="TRANSCRIPTION FACTOR E2F2-RELATED"/>
    <property type="match status" value="1"/>
</dbReference>
<dbReference type="OrthoDB" id="1743261at2759"/>
<feature type="region of interest" description="Disordered" evidence="6">
    <location>
        <begin position="346"/>
        <end position="381"/>
    </location>
</feature>
<keyword evidence="3 5" id="KW-0238">DNA-binding</keyword>
<evidence type="ECO:0000259" key="7">
    <source>
        <dbReference type="SMART" id="SM01372"/>
    </source>
</evidence>
<dbReference type="CDD" id="cd14660">
    <property type="entry name" value="E2F_DD"/>
    <property type="match status" value="1"/>
</dbReference>
<dbReference type="GO" id="GO:0000981">
    <property type="term" value="F:DNA-binding transcription factor activity, RNA polymerase II-specific"/>
    <property type="evidence" value="ECO:0007669"/>
    <property type="project" value="TreeGrafter"/>
</dbReference>
<dbReference type="InterPro" id="IPR037241">
    <property type="entry name" value="E2F-DP_heterodim"/>
</dbReference>
<dbReference type="InterPro" id="IPR036390">
    <property type="entry name" value="WH_DNA-bd_sf"/>
</dbReference>
<comment type="subcellular location">
    <subcellularLocation>
        <location evidence="5">Nucleus</location>
    </subcellularLocation>
</comment>
<evidence type="ECO:0000256" key="4">
    <source>
        <dbReference type="ARBA" id="ARBA00023163"/>
    </source>
</evidence>
<keyword evidence="5" id="KW-0539">Nucleus</keyword>
<dbReference type="InterPro" id="IPR036388">
    <property type="entry name" value="WH-like_DNA-bd_sf"/>
</dbReference>
<dbReference type="EMBL" id="VFQX01000012">
    <property type="protein sequence ID" value="KAF0981956.1"/>
    <property type="molecule type" value="Genomic_DNA"/>
</dbReference>
<dbReference type="Gene3D" id="1.10.10.10">
    <property type="entry name" value="Winged helix-like DNA-binding domain superfamily/Winged helix DNA-binding domain"/>
    <property type="match status" value="1"/>
</dbReference>
<accession>A0A6A5C2M9</accession>
<protein>
    <recommendedName>
        <fullName evidence="7">E2F/DP family winged-helix DNA-binding domain-containing protein</fullName>
    </recommendedName>
</protein>
<comment type="caution">
    <text evidence="8">The sequence shown here is derived from an EMBL/GenBank/DDBJ whole genome shotgun (WGS) entry which is preliminary data.</text>
</comment>
<evidence type="ECO:0000313" key="8">
    <source>
        <dbReference type="EMBL" id="KAF0981956.1"/>
    </source>
</evidence>
<dbReference type="RefSeq" id="XP_044566669.1">
    <property type="nucleotide sequence ID" value="XM_044702268.1"/>
</dbReference>
<sequence>MPSSPNDSSASLSNDDASPPLNNNNTVTRSSSSQKRSYQSMISALSLSQHQAAADQEESSSPTTTNNNNNNNTTNTTNAMDQSIMSSGGGDGSGTTTTTQEDTSTSKKKRKTRSTTTSSSSTTSTSKSSNKNCRDDSSLRLLTRKFIHLIAEAKDGVLDLNHAAETLSVQKRRIYDITNVLEGIGLIEKKSKNNIQWLGTGIAVNAPENCEEVKIIQNEIAQIEFQERQVDQLIYHVQESLRCLNETDRRLAFVTYDDVLDIPTLKDRTVIAIKAPSGTTLTVPDPDEGMELGKRRYQIFLKSPADPIDVYLVDREEASNEEMGISSSSSTATAVHASLPFEHGASLMDHDSLRGGGSGGIVGSSGSTHHQPSTNDDFMFEMDSGEGVSDLFL</sequence>
<dbReference type="GO" id="GO:0046983">
    <property type="term" value="F:protein dimerization activity"/>
    <property type="evidence" value="ECO:0007669"/>
    <property type="project" value="InterPro"/>
</dbReference>
<feature type="compositionally biased region" description="Low complexity" evidence="6">
    <location>
        <begin position="1"/>
        <end position="54"/>
    </location>
</feature>
<name>A0A6A5C2M9_NAEFO</name>
<organism evidence="8 9">
    <name type="scientific">Naegleria fowleri</name>
    <name type="common">Brain eating amoeba</name>
    <dbReference type="NCBI Taxonomy" id="5763"/>
    <lineage>
        <taxon>Eukaryota</taxon>
        <taxon>Discoba</taxon>
        <taxon>Heterolobosea</taxon>
        <taxon>Tetramitia</taxon>
        <taxon>Eutetramitia</taxon>
        <taxon>Vahlkampfiidae</taxon>
        <taxon>Naegleria</taxon>
    </lineage>
</organism>
<dbReference type="PANTHER" id="PTHR12081">
    <property type="entry name" value="TRANSCRIPTION FACTOR E2F"/>
    <property type="match status" value="1"/>
</dbReference>
<feature type="region of interest" description="Disordered" evidence="6">
    <location>
        <begin position="1"/>
        <end position="135"/>
    </location>
</feature>
<keyword evidence="9" id="KW-1185">Reference proteome</keyword>
<reference evidence="8 9" key="1">
    <citation type="journal article" date="2019" name="Sci. Rep.">
        <title>Nanopore sequencing improves the draft genome of the human pathogenic amoeba Naegleria fowleri.</title>
        <authorList>
            <person name="Liechti N."/>
            <person name="Schurch N."/>
            <person name="Bruggmann R."/>
            <person name="Wittwer M."/>
        </authorList>
    </citation>
    <scope>NUCLEOTIDE SEQUENCE [LARGE SCALE GENOMIC DNA]</scope>
    <source>
        <strain evidence="8 9">ATCC 30894</strain>
    </source>
</reference>
<evidence type="ECO:0000313" key="9">
    <source>
        <dbReference type="Proteomes" id="UP000444721"/>
    </source>
</evidence>
<dbReference type="FunFam" id="1.10.10.10:FF:000008">
    <property type="entry name" value="E2F transcription factor 1"/>
    <property type="match status" value="1"/>
</dbReference>
<evidence type="ECO:0000256" key="6">
    <source>
        <dbReference type="SAM" id="MobiDB-lite"/>
    </source>
</evidence>
<dbReference type="VEuPathDB" id="AmoebaDB:NF0049720"/>
<dbReference type="GO" id="GO:0000978">
    <property type="term" value="F:RNA polymerase II cis-regulatory region sequence-specific DNA binding"/>
    <property type="evidence" value="ECO:0007669"/>
    <property type="project" value="InterPro"/>
</dbReference>
<dbReference type="VEuPathDB" id="AmoebaDB:FDP41_011817"/>
<dbReference type="InterPro" id="IPR003316">
    <property type="entry name" value="E2F_WHTH_DNA-bd_dom"/>
</dbReference>
<dbReference type="GeneID" id="68119032"/>